<reference evidence="4" key="1">
    <citation type="submission" date="2022-05" db="EMBL/GenBank/DDBJ databases">
        <title>An RpoN-dependent PEP-CTERM gene is involved in floc formation of an Aquincola tertiaricarbonis strain.</title>
        <authorList>
            <person name="Qiu D."/>
            <person name="Xia M."/>
        </authorList>
    </citation>
    <scope>NUCLEOTIDE SEQUENCE</scope>
    <source>
        <strain evidence="4">RN12</strain>
    </source>
</reference>
<name>A0ABY4S6G2_AQUTE</name>
<dbReference type="SUPFAM" id="SSF54427">
    <property type="entry name" value="NTF2-like"/>
    <property type="match status" value="1"/>
</dbReference>
<keyword evidence="5" id="KW-1185">Reference proteome</keyword>
<dbReference type="PANTHER" id="PTHR33747:SF1">
    <property type="entry name" value="ADENYLATE CYCLASE-ASSOCIATED CAP C-TERMINAL DOMAIN-CONTAINING PROTEIN"/>
    <property type="match status" value="1"/>
</dbReference>
<evidence type="ECO:0000256" key="1">
    <source>
        <dbReference type="ARBA" id="ARBA00010839"/>
    </source>
</evidence>
<dbReference type="Proteomes" id="UP001056201">
    <property type="component" value="Chromosome 1"/>
</dbReference>
<accession>A0ABY4S6G2</accession>
<evidence type="ECO:0000313" key="5">
    <source>
        <dbReference type="Proteomes" id="UP001056201"/>
    </source>
</evidence>
<dbReference type="InterPro" id="IPR004027">
    <property type="entry name" value="SEC_C_motif"/>
</dbReference>
<dbReference type="Pfam" id="PF02810">
    <property type="entry name" value="SEC-C"/>
    <property type="match status" value="1"/>
</dbReference>
<comment type="similarity">
    <text evidence="1 2">Belongs to the UPF0225 family.</text>
</comment>
<protein>
    <recommendedName>
        <fullName evidence="2">UPF0225 protein MW290_13435</fullName>
    </recommendedName>
</protein>
<feature type="domain" description="YchJ-like middle NTF2-like" evidence="3">
    <location>
        <begin position="37"/>
        <end position="129"/>
    </location>
</feature>
<organism evidence="4 5">
    <name type="scientific">Aquincola tertiaricarbonis</name>
    <dbReference type="NCBI Taxonomy" id="391953"/>
    <lineage>
        <taxon>Bacteria</taxon>
        <taxon>Pseudomonadati</taxon>
        <taxon>Pseudomonadota</taxon>
        <taxon>Betaproteobacteria</taxon>
        <taxon>Burkholderiales</taxon>
        <taxon>Sphaerotilaceae</taxon>
        <taxon>Aquincola</taxon>
    </lineage>
</organism>
<dbReference type="PANTHER" id="PTHR33747">
    <property type="entry name" value="UPF0225 PROTEIN SCO1677"/>
    <property type="match status" value="1"/>
</dbReference>
<proteinExistence type="inferred from homology"/>
<dbReference type="EMBL" id="CP097635">
    <property type="protein sequence ID" value="URI06890.1"/>
    <property type="molecule type" value="Genomic_DNA"/>
</dbReference>
<sequence length="134" mass="14953">MTVPAPDSRPCPCGSAQVLAACCGRYHAGPLHLQAPDAEALMRSRYSAFVLEDADYLLQTWHPRTRPAQLDFEPGLRWLGLQVRRHLPGPDGRAEVEFVARSKLGGRAHRLHETSRFVHEGGRWFYVDGTLHGA</sequence>
<dbReference type="HAMAP" id="MF_00612">
    <property type="entry name" value="UPF0225"/>
    <property type="match status" value="1"/>
</dbReference>
<dbReference type="Pfam" id="PF17775">
    <property type="entry name" value="YchJ_M-like"/>
    <property type="match status" value="1"/>
</dbReference>
<evidence type="ECO:0000313" key="4">
    <source>
        <dbReference type="EMBL" id="URI06890.1"/>
    </source>
</evidence>
<gene>
    <name evidence="4" type="ORF">MW290_13435</name>
</gene>
<evidence type="ECO:0000259" key="3">
    <source>
        <dbReference type="Pfam" id="PF17775"/>
    </source>
</evidence>
<dbReference type="Gene3D" id="3.10.450.50">
    <property type="match status" value="1"/>
</dbReference>
<dbReference type="InterPro" id="IPR048469">
    <property type="entry name" value="YchJ-like_M"/>
</dbReference>
<dbReference type="InterPro" id="IPR032710">
    <property type="entry name" value="NTF2-like_dom_sf"/>
</dbReference>
<evidence type="ECO:0000256" key="2">
    <source>
        <dbReference type="HAMAP-Rule" id="MF_00612"/>
    </source>
</evidence>
<dbReference type="InterPro" id="IPR023006">
    <property type="entry name" value="YchJ-like"/>
</dbReference>
<dbReference type="RefSeq" id="WP_250195155.1">
    <property type="nucleotide sequence ID" value="NZ_CP097635.1"/>
</dbReference>